<comment type="caution">
    <text evidence="2">The sequence shown here is derived from an EMBL/GenBank/DDBJ whole genome shotgun (WGS) entry which is preliminary data.</text>
</comment>
<gene>
    <name evidence="2" type="ORF">R1sor_010279</name>
</gene>
<sequence>MERRIKEVSKLRLRRRDSQAYVLGVQQAGVQNKSEEGMRGDTVRANSLFEWLELCDNTGKRRLKLSMDIGGLHRGYMTSAKRSQEPRVPLLIERYDQDADIVEEQEGNRGTFGNRGTEHET</sequence>
<reference evidence="2 3" key="1">
    <citation type="submission" date="2024-09" db="EMBL/GenBank/DDBJ databases">
        <title>Chromosome-scale assembly of Riccia sorocarpa.</title>
        <authorList>
            <person name="Paukszto L."/>
        </authorList>
    </citation>
    <scope>NUCLEOTIDE SEQUENCE [LARGE SCALE GENOMIC DNA]</scope>
    <source>
        <strain evidence="2">LP-2024</strain>
        <tissue evidence="2">Aerial parts of the thallus</tissue>
    </source>
</reference>
<dbReference type="AlphaFoldDB" id="A0ABD3HXT3"/>
<dbReference type="Proteomes" id="UP001633002">
    <property type="component" value="Unassembled WGS sequence"/>
</dbReference>
<evidence type="ECO:0000313" key="2">
    <source>
        <dbReference type="EMBL" id="KAL3696203.1"/>
    </source>
</evidence>
<evidence type="ECO:0000256" key="1">
    <source>
        <dbReference type="SAM" id="MobiDB-lite"/>
    </source>
</evidence>
<feature type="region of interest" description="Disordered" evidence="1">
    <location>
        <begin position="102"/>
        <end position="121"/>
    </location>
</feature>
<organism evidence="2 3">
    <name type="scientific">Riccia sorocarpa</name>
    <dbReference type="NCBI Taxonomy" id="122646"/>
    <lineage>
        <taxon>Eukaryota</taxon>
        <taxon>Viridiplantae</taxon>
        <taxon>Streptophyta</taxon>
        <taxon>Embryophyta</taxon>
        <taxon>Marchantiophyta</taxon>
        <taxon>Marchantiopsida</taxon>
        <taxon>Marchantiidae</taxon>
        <taxon>Marchantiales</taxon>
        <taxon>Ricciaceae</taxon>
        <taxon>Riccia</taxon>
    </lineage>
</organism>
<dbReference type="EMBL" id="JBJQOH010000002">
    <property type="protein sequence ID" value="KAL3696203.1"/>
    <property type="molecule type" value="Genomic_DNA"/>
</dbReference>
<evidence type="ECO:0000313" key="3">
    <source>
        <dbReference type="Proteomes" id="UP001633002"/>
    </source>
</evidence>
<protein>
    <submittedName>
        <fullName evidence="2">Uncharacterized protein</fullName>
    </submittedName>
</protein>
<name>A0ABD3HXT3_9MARC</name>
<accession>A0ABD3HXT3</accession>
<keyword evidence="3" id="KW-1185">Reference proteome</keyword>
<proteinExistence type="predicted"/>